<keyword evidence="1" id="KW-1133">Transmembrane helix</keyword>
<feature type="domain" description="Methyltransferase FkbM" evidence="2">
    <location>
        <begin position="111"/>
        <end position="275"/>
    </location>
</feature>
<dbReference type="GO" id="GO:0031902">
    <property type="term" value="C:late endosome membrane"/>
    <property type="evidence" value="ECO:0007669"/>
    <property type="project" value="TreeGrafter"/>
</dbReference>
<accession>A0A8J2NKP8</accession>
<name>A0A8J2NKP8_9HEXA</name>
<comment type="caution">
    <text evidence="3">The sequence shown here is derived from an EMBL/GenBank/DDBJ whole genome shotgun (WGS) entry which is preliminary data.</text>
</comment>
<evidence type="ECO:0000256" key="1">
    <source>
        <dbReference type="SAM" id="Phobius"/>
    </source>
</evidence>
<sequence>MLLANERIRNRLKRIGILIVILLAASFVYSNFYHSLFSPRSTVQLSALAFSDVKNLSLTDPKLLEYLRQEVLVPPSTLPYALTEESVKWPSLFTKQLKQIFGNKTDGFFIECGANDGEFLSNTLNLEKEGWKGFLIEAQPELGQKLRTKNRKAWFANVCLSPYLNISEIQFAVGRHNTERWMNAIGKLLLPDNRIGGHRLYGKVPCFPLVSLLAAIGVKHVDYISLDVEGVEMKILKTLPFDETLVIDYIQLEVSHLPEGANAVKTFLQAKGYDFLFNYAEDAFYKRRVKFATEQRPFSCKFSKYESSSDWNSKCHPNCGHPGAGLSANPAGPVVVSPVPPYNPHPAANAAKQAARAAAKPAQLASRHRNVSDAQPSLQTWPPLLMLT</sequence>
<dbReference type="AlphaFoldDB" id="A0A8J2NKP8"/>
<dbReference type="GO" id="GO:0006888">
    <property type="term" value="P:endoplasmic reticulum to Golgi vesicle-mediated transport"/>
    <property type="evidence" value="ECO:0007669"/>
    <property type="project" value="TreeGrafter"/>
</dbReference>
<dbReference type="PANTHER" id="PTHR34009:SF2">
    <property type="entry name" value="PROTEIN STAR"/>
    <property type="match status" value="1"/>
</dbReference>
<dbReference type="GO" id="GO:0016197">
    <property type="term" value="P:endosomal transport"/>
    <property type="evidence" value="ECO:0007669"/>
    <property type="project" value="TreeGrafter"/>
</dbReference>
<dbReference type="InterPro" id="IPR006342">
    <property type="entry name" value="FkbM_mtfrase"/>
</dbReference>
<keyword evidence="1" id="KW-0472">Membrane</keyword>
<gene>
    <name evidence="3" type="ORF">AFUS01_LOCUS82</name>
</gene>
<dbReference type="GO" id="GO:0005886">
    <property type="term" value="C:plasma membrane"/>
    <property type="evidence" value="ECO:0007669"/>
    <property type="project" value="TreeGrafter"/>
</dbReference>
<dbReference type="GO" id="GO:0005794">
    <property type="term" value="C:Golgi apparatus"/>
    <property type="evidence" value="ECO:0007669"/>
    <property type="project" value="TreeGrafter"/>
</dbReference>
<evidence type="ECO:0000313" key="3">
    <source>
        <dbReference type="EMBL" id="CAG7630269.1"/>
    </source>
</evidence>
<keyword evidence="4" id="KW-1185">Reference proteome</keyword>
<dbReference type="PANTHER" id="PTHR34009">
    <property type="entry name" value="PROTEIN STAR"/>
    <property type="match status" value="1"/>
</dbReference>
<protein>
    <recommendedName>
        <fullName evidence="2">Methyltransferase FkbM domain-containing protein</fullName>
    </recommendedName>
</protein>
<evidence type="ECO:0000259" key="2">
    <source>
        <dbReference type="Pfam" id="PF05050"/>
    </source>
</evidence>
<dbReference type="GO" id="GO:0005789">
    <property type="term" value="C:endoplasmic reticulum membrane"/>
    <property type="evidence" value="ECO:0007669"/>
    <property type="project" value="TreeGrafter"/>
</dbReference>
<organism evidence="3 4">
    <name type="scientific">Allacma fusca</name>
    <dbReference type="NCBI Taxonomy" id="39272"/>
    <lineage>
        <taxon>Eukaryota</taxon>
        <taxon>Metazoa</taxon>
        <taxon>Ecdysozoa</taxon>
        <taxon>Arthropoda</taxon>
        <taxon>Hexapoda</taxon>
        <taxon>Collembola</taxon>
        <taxon>Symphypleona</taxon>
        <taxon>Sminthuridae</taxon>
        <taxon>Allacma</taxon>
    </lineage>
</organism>
<dbReference type="OrthoDB" id="6357215at2759"/>
<dbReference type="Pfam" id="PF05050">
    <property type="entry name" value="Methyltransf_21"/>
    <property type="match status" value="1"/>
</dbReference>
<dbReference type="Proteomes" id="UP000708208">
    <property type="component" value="Unassembled WGS sequence"/>
</dbReference>
<dbReference type="NCBIfam" id="TIGR01444">
    <property type="entry name" value="fkbM_fam"/>
    <property type="match status" value="1"/>
</dbReference>
<evidence type="ECO:0000313" key="4">
    <source>
        <dbReference type="Proteomes" id="UP000708208"/>
    </source>
</evidence>
<keyword evidence="1" id="KW-0812">Transmembrane</keyword>
<proteinExistence type="predicted"/>
<dbReference type="InterPro" id="IPR053202">
    <property type="entry name" value="EGF_Rcpt_Signaling_Reg"/>
</dbReference>
<feature type="transmembrane region" description="Helical" evidence="1">
    <location>
        <begin position="12"/>
        <end position="32"/>
    </location>
</feature>
<dbReference type="EMBL" id="CAJVCH010000070">
    <property type="protein sequence ID" value="CAG7630269.1"/>
    <property type="molecule type" value="Genomic_DNA"/>
</dbReference>
<reference evidence="3" key="1">
    <citation type="submission" date="2021-06" db="EMBL/GenBank/DDBJ databases">
        <authorList>
            <person name="Hodson N. C."/>
            <person name="Mongue J. A."/>
            <person name="Jaron S. K."/>
        </authorList>
    </citation>
    <scope>NUCLEOTIDE SEQUENCE</scope>
</reference>